<evidence type="ECO:0000313" key="1">
    <source>
        <dbReference type="EMBL" id="BCO25728.1"/>
    </source>
</evidence>
<protein>
    <submittedName>
        <fullName evidence="1">Uncharacterized protein</fullName>
    </submittedName>
</protein>
<accession>A0ABN6D2A7</accession>
<evidence type="ECO:0000313" key="2">
    <source>
        <dbReference type="Proteomes" id="UP000824366"/>
    </source>
</evidence>
<dbReference type="Proteomes" id="UP000824366">
    <property type="component" value="Chromosome"/>
</dbReference>
<dbReference type="EMBL" id="AP024238">
    <property type="protein sequence ID" value="BCO25728.1"/>
    <property type="molecule type" value="Genomic_DNA"/>
</dbReference>
<dbReference type="RefSeq" id="WP_223907910.1">
    <property type="nucleotide sequence ID" value="NZ_AP024238.1"/>
</dbReference>
<reference evidence="1 2" key="1">
    <citation type="journal article" date="2021" name="Microbiol. Spectr.">
        <title>A Single Bacterium Capable of Oxidation and Reduction of Iron at Circumneutral pH.</title>
        <authorList>
            <person name="Kato S."/>
            <person name="Ohkuma M."/>
        </authorList>
    </citation>
    <scope>NUCLEOTIDE SEQUENCE [LARGE SCALE GENOMIC DNA]</scope>
    <source>
        <strain evidence="1 2">MIZ03</strain>
    </source>
</reference>
<proteinExistence type="predicted"/>
<keyword evidence="2" id="KW-1185">Reference proteome</keyword>
<organism evidence="1 2">
    <name type="scientific">Rhodoferax lithotrophicus</name>
    <dbReference type="NCBI Taxonomy" id="2798804"/>
    <lineage>
        <taxon>Bacteria</taxon>
        <taxon>Pseudomonadati</taxon>
        <taxon>Pseudomonadota</taxon>
        <taxon>Betaproteobacteria</taxon>
        <taxon>Burkholderiales</taxon>
        <taxon>Comamonadaceae</taxon>
        <taxon>Rhodoferax</taxon>
    </lineage>
</organism>
<sequence length="490" mass="55147">MLSHQTNSDPPQEVEPQNSGLLDLSRQLRNLLLLRPLFQLELNKFRIGDEGTPDAGLFQGADTSYLALSALDQMMESTTISMGATYEEVLGHLADAAKAMKPALTDAQSYRVGETVLATLDNKANSYREFTFEHFDATKGSMRNVRFRLVRYEPDLEDVYRYRPTPEGYLVYLGMLDLSPEDSQELMEKMLDLLVQRGRFDAALDIAKRARTLSIEYRQRIRDRLHQAHRAPGSVNWSKELGPYLSDARDHVDKRQHEDQRMEEAVKEALQDADELRTRASLAGLLKVLQSASTLRGQLVGDIASAGDNFLASQRSVFRARRPTGLPDLESRLLPQLLDMTVEALAASGEDLLSALYPTTWPKLYDLNTVFALLLEQRAEDGPQDKDDGKITPYEPPLPEFPESVIRTVTGWLKGKFSGEKSYRVDELLDLAEDEGMDRAMRRCLVLILFRSFSPSETEFPQVISEATGRFYSDVAAGINLTFTPKGTQT</sequence>
<name>A0ABN6D2A7_9BURK</name>
<gene>
    <name evidence="1" type="ORF">MIZ03_0607</name>
</gene>